<proteinExistence type="predicted"/>
<protein>
    <submittedName>
        <fullName evidence="2">Glutathione S-transferase</fullName>
    </submittedName>
</protein>
<accession>A0AC35U2E4</accession>
<dbReference type="Proteomes" id="UP000095286">
    <property type="component" value="Unplaced"/>
</dbReference>
<evidence type="ECO:0000313" key="2">
    <source>
        <dbReference type="WBParaSite" id="RSKR_0000711500.1"/>
    </source>
</evidence>
<reference evidence="2" key="1">
    <citation type="submission" date="2016-11" db="UniProtKB">
        <authorList>
            <consortium name="WormBaseParasite"/>
        </authorList>
    </citation>
    <scope>IDENTIFICATION</scope>
    <source>
        <strain evidence="2">KR3021</strain>
    </source>
</reference>
<name>A0AC35U2E4_9BILA</name>
<sequence length="207" mass="23422">MVHYKLTYFVGRGYGEPARLMFRYAGIEFEDVRLEFDDWIKIKDTTPFGQIPILEVDGVVIAQSFAITRLVAKASGLYPENNVDAALADSIADYIKEIDLKGFLNYFGTKAGFLTGDTDKFLEEEVKPTINSTFPIITKWLKEAGNGYLTKSGLTFADFFAAEKLGNVVTHFDKTAAEWPEITQFVNRIYSLPNVKEYVASRPKRLF</sequence>
<evidence type="ECO:0000313" key="1">
    <source>
        <dbReference type="Proteomes" id="UP000095286"/>
    </source>
</evidence>
<organism evidence="1 2">
    <name type="scientific">Rhabditophanes sp. KR3021</name>
    <dbReference type="NCBI Taxonomy" id="114890"/>
    <lineage>
        <taxon>Eukaryota</taxon>
        <taxon>Metazoa</taxon>
        <taxon>Ecdysozoa</taxon>
        <taxon>Nematoda</taxon>
        <taxon>Chromadorea</taxon>
        <taxon>Rhabditida</taxon>
        <taxon>Tylenchina</taxon>
        <taxon>Panagrolaimomorpha</taxon>
        <taxon>Strongyloidoidea</taxon>
        <taxon>Alloionematidae</taxon>
        <taxon>Rhabditophanes</taxon>
    </lineage>
</organism>
<dbReference type="WBParaSite" id="RSKR_0000711500.1">
    <property type="protein sequence ID" value="RSKR_0000711500.1"/>
    <property type="gene ID" value="RSKR_0000711500"/>
</dbReference>